<dbReference type="InParanoid" id="A0A2P5HWX5"/>
<evidence type="ECO:0000313" key="3">
    <source>
        <dbReference type="EMBL" id="POS74754.1"/>
    </source>
</evidence>
<sequence>MRASHILAALGATTTALAQNTSPLPDAVAQSAADCTSSSATTTWSLPSVSATSTHVASFTLTLDPSPANGTSTTAAGVSSGPPPITTTTTTPADSASSSASPTTAVAAAAAPGEGLSTDSSMLGLVVFFALSLCLL</sequence>
<keyword evidence="4" id="KW-1185">Reference proteome</keyword>
<keyword evidence="2" id="KW-0732">Signal</keyword>
<feature type="signal peptide" evidence="2">
    <location>
        <begin position="1"/>
        <end position="18"/>
    </location>
</feature>
<feature type="region of interest" description="Disordered" evidence="1">
    <location>
        <begin position="64"/>
        <end position="104"/>
    </location>
</feature>
<feature type="chain" id="PRO_5015111551" evidence="2">
    <location>
        <begin position="19"/>
        <end position="136"/>
    </location>
</feature>
<comment type="caution">
    <text evidence="3">The sequence shown here is derived from an EMBL/GenBank/DDBJ whole genome shotgun (WGS) entry which is preliminary data.</text>
</comment>
<accession>A0A2P5HWX5</accession>
<dbReference type="EMBL" id="MAVT02000582">
    <property type="protein sequence ID" value="POS74754.1"/>
    <property type="molecule type" value="Genomic_DNA"/>
</dbReference>
<protein>
    <submittedName>
        <fullName evidence="3">Uncharacterized protein</fullName>
    </submittedName>
</protein>
<evidence type="ECO:0000313" key="4">
    <source>
        <dbReference type="Proteomes" id="UP000094444"/>
    </source>
</evidence>
<feature type="compositionally biased region" description="Polar residues" evidence="1">
    <location>
        <begin position="64"/>
        <end position="77"/>
    </location>
</feature>
<reference evidence="3" key="1">
    <citation type="submission" date="2017-09" db="EMBL/GenBank/DDBJ databases">
        <title>Polyketide synthases of a Diaporthe helianthi virulent isolate.</title>
        <authorList>
            <person name="Baroncelli R."/>
        </authorList>
    </citation>
    <scope>NUCLEOTIDE SEQUENCE [LARGE SCALE GENOMIC DNA]</scope>
    <source>
        <strain evidence="3">7/96</strain>
    </source>
</reference>
<proteinExistence type="predicted"/>
<organism evidence="3 4">
    <name type="scientific">Diaporthe helianthi</name>
    <dbReference type="NCBI Taxonomy" id="158607"/>
    <lineage>
        <taxon>Eukaryota</taxon>
        <taxon>Fungi</taxon>
        <taxon>Dikarya</taxon>
        <taxon>Ascomycota</taxon>
        <taxon>Pezizomycotina</taxon>
        <taxon>Sordariomycetes</taxon>
        <taxon>Sordariomycetidae</taxon>
        <taxon>Diaporthales</taxon>
        <taxon>Diaporthaceae</taxon>
        <taxon>Diaporthe</taxon>
    </lineage>
</organism>
<dbReference type="AlphaFoldDB" id="A0A2P5HWX5"/>
<dbReference type="Proteomes" id="UP000094444">
    <property type="component" value="Unassembled WGS sequence"/>
</dbReference>
<name>A0A2P5HWX5_DIAHE</name>
<feature type="compositionally biased region" description="Low complexity" evidence="1">
    <location>
        <begin position="86"/>
        <end position="104"/>
    </location>
</feature>
<evidence type="ECO:0000256" key="2">
    <source>
        <dbReference type="SAM" id="SignalP"/>
    </source>
</evidence>
<gene>
    <name evidence="3" type="ORF">DHEL01_v206856</name>
</gene>
<evidence type="ECO:0000256" key="1">
    <source>
        <dbReference type="SAM" id="MobiDB-lite"/>
    </source>
</evidence>